<evidence type="ECO:0000313" key="2">
    <source>
        <dbReference type="Proteomes" id="UP000076079"/>
    </source>
</evidence>
<dbReference type="Proteomes" id="UP000076079">
    <property type="component" value="Chromosome"/>
</dbReference>
<keyword evidence="2" id="KW-1185">Reference proteome</keyword>
<sequence>MVEPAPRGPDAGASEWRPYLRDDGLQRGLGLTAAIVLERSRLPW</sequence>
<dbReference type="KEGG" id="abac:LuPra_00825"/>
<gene>
    <name evidence="1" type="ORF">LuPra_00825</name>
</gene>
<dbReference type="EMBL" id="CP015136">
    <property type="protein sequence ID" value="AMY07651.1"/>
    <property type="molecule type" value="Genomic_DNA"/>
</dbReference>
<evidence type="ECO:0000313" key="1">
    <source>
        <dbReference type="EMBL" id="AMY07651.1"/>
    </source>
</evidence>
<dbReference type="AlphaFoldDB" id="A0A143PGK5"/>
<accession>A0A143PGK5</accession>
<protein>
    <submittedName>
        <fullName evidence="1">Uncharacterized protein</fullName>
    </submittedName>
</protein>
<reference evidence="2" key="2">
    <citation type="submission" date="2016-04" db="EMBL/GenBank/DDBJ databases">
        <title>First Complete Genome Sequence of a Subdivision 6 Acidobacterium.</title>
        <authorList>
            <person name="Huang S."/>
            <person name="Vieira S."/>
            <person name="Bunk B."/>
            <person name="Riedel T."/>
            <person name="Sproeer C."/>
            <person name="Overmann J."/>
        </authorList>
    </citation>
    <scope>NUCLEOTIDE SEQUENCE [LARGE SCALE GENOMIC DNA]</scope>
    <source>
        <strain evidence="2">DSM 100886 HEG_-6_39</strain>
    </source>
</reference>
<organism evidence="1 2">
    <name type="scientific">Luteitalea pratensis</name>
    <dbReference type="NCBI Taxonomy" id="1855912"/>
    <lineage>
        <taxon>Bacteria</taxon>
        <taxon>Pseudomonadati</taxon>
        <taxon>Acidobacteriota</taxon>
        <taxon>Vicinamibacteria</taxon>
        <taxon>Vicinamibacterales</taxon>
        <taxon>Vicinamibacteraceae</taxon>
        <taxon>Luteitalea</taxon>
    </lineage>
</organism>
<dbReference type="STRING" id="1855912.LuPra_00825"/>
<reference evidence="1 2" key="1">
    <citation type="journal article" date="2016" name="Genome Announc.">
        <title>First Complete Genome Sequence of a Subdivision 6 Acidobacterium Strain.</title>
        <authorList>
            <person name="Huang S."/>
            <person name="Vieira S."/>
            <person name="Bunk B."/>
            <person name="Riedel T."/>
            <person name="Sproer C."/>
            <person name="Overmann J."/>
        </authorList>
    </citation>
    <scope>NUCLEOTIDE SEQUENCE [LARGE SCALE GENOMIC DNA]</scope>
    <source>
        <strain evidence="2">DSM 100886 HEG_-6_39</strain>
    </source>
</reference>
<name>A0A143PGK5_LUTPR</name>
<proteinExistence type="predicted"/>